<dbReference type="InterPro" id="IPR037185">
    <property type="entry name" value="EmrE-like"/>
</dbReference>
<organism evidence="9 10">
    <name type="scientific">Agrilactobacillus yilanensis</name>
    <dbReference type="NCBI Taxonomy" id="2485997"/>
    <lineage>
        <taxon>Bacteria</taxon>
        <taxon>Bacillati</taxon>
        <taxon>Bacillota</taxon>
        <taxon>Bacilli</taxon>
        <taxon>Lactobacillales</taxon>
        <taxon>Lactobacillaceae</taxon>
        <taxon>Agrilactobacillus</taxon>
    </lineage>
</organism>
<accession>A0ABW4J7V2</accession>
<keyword evidence="6 8" id="KW-0472">Membrane</keyword>
<dbReference type="SUPFAM" id="SSF103481">
    <property type="entry name" value="Multidrug resistance efflux transporter EmrE"/>
    <property type="match status" value="1"/>
</dbReference>
<evidence type="ECO:0000256" key="2">
    <source>
        <dbReference type="ARBA" id="ARBA00022448"/>
    </source>
</evidence>
<keyword evidence="10" id="KW-1185">Reference proteome</keyword>
<dbReference type="RefSeq" id="WP_125713789.1">
    <property type="nucleotide sequence ID" value="NZ_JBHTOP010000022.1"/>
</dbReference>
<reference evidence="10" key="1">
    <citation type="journal article" date="2019" name="Int. J. Syst. Evol. Microbiol.">
        <title>The Global Catalogue of Microorganisms (GCM) 10K type strain sequencing project: providing services to taxonomists for standard genome sequencing and annotation.</title>
        <authorList>
            <consortium name="The Broad Institute Genomics Platform"/>
            <consortium name="The Broad Institute Genome Sequencing Center for Infectious Disease"/>
            <person name="Wu L."/>
            <person name="Ma J."/>
        </authorList>
    </citation>
    <scope>NUCLEOTIDE SEQUENCE [LARGE SCALE GENOMIC DNA]</scope>
    <source>
        <strain evidence="10">CCM 8896</strain>
    </source>
</reference>
<evidence type="ECO:0000256" key="8">
    <source>
        <dbReference type="SAM" id="Phobius"/>
    </source>
</evidence>
<protein>
    <submittedName>
        <fullName evidence="9">DMT family transporter</fullName>
    </submittedName>
</protein>
<dbReference type="InterPro" id="IPR045324">
    <property type="entry name" value="Small_multidrug_res"/>
</dbReference>
<comment type="similarity">
    <text evidence="7">Belongs to the drug/metabolite transporter (DMT) superfamily. Small multidrug resistance (SMR) (TC 2.A.7.1) family.</text>
</comment>
<dbReference type="PANTHER" id="PTHR30561">
    <property type="entry name" value="SMR FAMILY PROTON-DEPENDENT DRUG EFFLUX TRANSPORTER SUGE"/>
    <property type="match status" value="1"/>
</dbReference>
<evidence type="ECO:0000256" key="6">
    <source>
        <dbReference type="ARBA" id="ARBA00023136"/>
    </source>
</evidence>
<keyword evidence="2" id="KW-0813">Transport</keyword>
<evidence type="ECO:0000256" key="4">
    <source>
        <dbReference type="ARBA" id="ARBA00022692"/>
    </source>
</evidence>
<comment type="caution">
    <text evidence="9">The sequence shown here is derived from an EMBL/GenBank/DDBJ whole genome shotgun (WGS) entry which is preliminary data.</text>
</comment>
<evidence type="ECO:0000256" key="3">
    <source>
        <dbReference type="ARBA" id="ARBA00022475"/>
    </source>
</evidence>
<dbReference type="Pfam" id="PF00893">
    <property type="entry name" value="Multi_Drug_Res"/>
    <property type="match status" value="1"/>
</dbReference>
<dbReference type="Gene3D" id="1.10.3730.20">
    <property type="match status" value="1"/>
</dbReference>
<name>A0ABW4J7V2_9LACO</name>
<evidence type="ECO:0000256" key="1">
    <source>
        <dbReference type="ARBA" id="ARBA00004651"/>
    </source>
</evidence>
<keyword evidence="4 7" id="KW-0812">Transmembrane</keyword>
<evidence type="ECO:0000256" key="7">
    <source>
        <dbReference type="RuleBase" id="RU003942"/>
    </source>
</evidence>
<feature type="transmembrane region" description="Helical" evidence="8">
    <location>
        <begin position="57"/>
        <end position="78"/>
    </location>
</feature>
<sequence length="105" mass="11415">MAWLLLIIAGLCELGFIAFVSRAQATGKRYYSLLSMLFVFVSIGILSVVTKTIPLSIAYAVWTSIGAVSSVGYGVIVLKENFNWQKGFFTLLIVFGVVGLRLFGA</sequence>
<proteinExistence type="inferred from homology"/>
<dbReference type="InterPro" id="IPR000390">
    <property type="entry name" value="Small_drug/metabolite_transptr"/>
</dbReference>
<keyword evidence="3" id="KW-1003">Cell membrane</keyword>
<keyword evidence="5 8" id="KW-1133">Transmembrane helix</keyword>
<evidence type="ECO:0000313" key="9">
    <source>
        <dbReference type="EMBL" id="MFD1671754.1"/>
    </source>
</evidence>
<evidence type="ECO:0000256" key="5">
    <source>
        <dbReference type="ARBA" id="ARBA00022989"/>
    </source>
</evidence>
<feature type="transmembrane region" description="Helical" evidence="8">
    <location>
        <begin position="84"/>
        <end position="103"/>
    </location>
</feature>
<feature type="transmembrane region" description="Helical" evidence="8">
    <location>
        <begin position="33"/>
        <end position="50"/>
    </location>
</feature>
<dbReference type="Proteomes" id="UP001597267">
    <property type="component" value="Unassembled WGS sequence"/>
</dbReference>
<gene>
    <name evidence="9" type="ORF">ACFQ5M_06600</name>
</gene>
<evidence type="ECO:0000313" key="10">
    <source>
        <dbReference type="Proteomes" id="UP001597267"/>
    </source>
</evidence>
<comment type="subcellular location">
    <subcellularLocation>
        <location evidence="1 7">Cell membrane</location>
        <topology evidence="1 7">Multi-pass membrane protein</topology>
    </subcellularLocation>
</comment>
<dbReference type="EMBL" id="JBHTOP010000022">
    <property type="protein sequence ID" value="MFD1671754.1"/>
    <property type="molecule type" value="Genomic_DNA"/>
</dbReference>
<dbReference type="PANTHER" id="PTHR30561:SF0">
    <property type="entry name" value="GUANIDINIUM EXPORTER"/>
    <property type="match status" value="1"/>
</dbReference>